<dbReference type="Pfam" id="PF08867">
    <property type="entry name" value="FRG"/>
    <property type="match status" value="1"/>
</dbReference>
<organism evidence="2 3">
    <name type="scientific">Kribbella sindirgiensis</name>
    <dbReference type="NCBI Taxonomy" id="1124744"/>
    <lineage>
        <taxon>Bacteria</taxon>
        <taxon>Bacillati</taxon>
        <taxon>Actinomycetota</taxon>
        <taxon>Actinomycetes</taxon>
        <taxon>Propionibacteriales</taxon>
        <taxon>Kribbellaceae</taxon>
        <taxon>Kribbella</taxon>
    </lineage>
</organism>
<evidence type="ECO:0000313" key="3">
    <source>
        <dbReference type="Proteomes" id="UP000292695"/>
    </source>
</evidence>
<dbReference type="EMBL" id="SJKA01000013">
    <property type="protein sequence ID" value="TCC26324.1"/>
    <property type="molecule type" value="Genomic_DNA"/>
</dbReference>
<feature type="domain" description="FRG" evidence="1">
    <location>
        <begin position="21"/>
        <end position="130"/>
    </location>
</feature>
<dbReference type="SMART" id="SM00901">
    <property type="entry name" value="FRG"/>
    <property type="match status" value="1"/>
</dbReference>
<name>A0A4R0I5U6_9ACTN</name>
<keyword evidence="3" id="KW-1185">Reference proteome</keyword>
<evidence type="ECO:0000259" key="1">
    <source>
        <dbReference type="SMART" id="SM00901"/>
    </source>
</evidence>
<dbReference type="RefSeq" id="WP_131294136.1">
    <property type="nucleotide sequence ID" value="NZ_SJKA01000013.1"/>
</dbReference>
<accession>A0A4R0I5U6</accession>
<sequence>MTEIGSIGELVEAIERHSHGQMRPLWFRGQHDASWSVAPSIWRPRPHHGPYSLPDERNFTHRFRTRAAIRYPNTPSYDDHAGWLSLMQHYGLPTRLLDWSRSPLVAAYFAIERYLPRDQEPFPPVDAAIWILAPHDLNRHVSHVDVTPSIASGECSGLLGGAFREKDDADLHRRPDRVLAAMASETDIRMFVQQGCFTIHSPDYGVLNHLEDAPIFLEKLVIPRSAVWQFARQVEICGYRPGDIYPDLEHLASELRGQYPPGSVHGTKGMY</sequence>
<proteinExistence type="predicted"/>
<protein>
    <submittedName>
        <fullName evidence="2">FRG domain-containing protein</fullName>
    </submittedName>
</protein>
<dbReference type="AlphaFoldDB" id="A0A4R0I5U6"/>
<dbReference type="OrthoDB" id="9816036at2"/>
<dbReference type="Proteomes" id="UP000292695">
    <property type="component" value="Unassembled WGS sequence"/>
</dbReference>
<dbReference type="InterPro" id="IPR014966">
    <property type="entry name" value="FRG-dom"/>
</dbReference>
<comment type="caution">
    <text evidence="2">The sequence shown here is derived from an EMBL/GenBank/DDBJ whole genome shotgun (WGS) entry which is preliminary data.</text>
</comment>
<gene>
    <name evidence="2" type="ORF">E0H50_30755</name>
</gene>
<evidence type="ECO:0000313" key="2">
    <source>
        <dbReference type="EMBL" id="TCC26324.1"/>
    </source>
</evidence>
<reference evidence="2 3" key="1">
    <citation type="submission" date="2019-02" db="EMBL/GenBank/DDBJ databases">
        <title>Kribbella capetownensis sp. nov. and Kribbella speibonae sp. nov., isolated from soil.</title>
        <authorList>
            <person name="Curtis S.M."/>
            <person name="Norton I."/>
            <person name="Everest G.J."/>
            <person name="Meyers P.R."/>
        </authorList>
    </citation>
    <scope>NUCLEOTIDE SEQUENCE [LARGE SCALE GENOMIC DNA]</scope>
    <source>
        <strain evidence="2 3">DSM 27082</strain>
    </source>
</reference>